<dbReference type="InterPro" id="IPR036259">
    <property type="entry name" value="MFS_trans_sf"/>
</dbReference>
<dbReference type="GO" id="GO:0022857">
    <property type="term" value="F:transmembrane transporter activity"/>
    <property type="evidence" value="ECO:0007669"/>
    <property type="project" value="InterPro"/>
</dbReference>
<keyword evidence="2" id="KW-0812">Transmembrane</keyword>
<dbReference type="GO" id="GO:0016020">
    <property type="term" value="C:membrane"/>
    <property type="evidence" value="ECO:0007669"/>
    <property type="project" value="UniProtKB-SubCell"/>
</dbReference>
<dbReference type="EMBL" id="ACPB03001247">
    <property type="status" value="NOT_ANNOTATED_CDS"/>
    <property type="molecule type" value="Genomic_DNA"/>
</dbReference>
<dbReference type="eggNOG" id="KOG0255">
    <property type="taxonomic scope" value="Eukaryota"/>
</dbReference>
<organism evidence="6 7">
    <name type="scientific">Rhodnius prolixus</name>
    <name type="common">Triatomid bug</name>
    <dbReference type="NCBI Taxonomy" id="13249"/>
    <lineage>
        <taxon>Eukaryota</taxon>
        <taxon>Metazoa</taxon>
        <taxon>Ecdysozoa</taxon>
        <taxon>Arthropoda</taxon>
        <taxon>Hexapoda</taxon>
        <taxon>Insecta</taxon>
        <taxon>Pterygota</taxon>
        <taxon>Neoptera</taxon>
        <taxon>Paraneoptera</taxon>
        <taxon>Hemiptera</taxon>
        <taxon>Heteroptera</taxon>
        <taxon>Panheteroptera</taxon>
        <taxon>Cimicomorpha</taxon>
        <taxon>Reduviidae</taxon>
        <taxon>Triatominae</taxon>
        <taxon>Rhodnius</taxon>
    </lineage>
</organism>
<dbReference type="Proteomes" id="UP000015103">
    <property type="component" value="Unassembled WGS sequence"/>
</dbReference>
<dbReference type="InParanoid" id="T1HI94"/>
<evidence type="ECO:0000256" key="2">
    <source>
        <dbReference type="ARBA" id="ARBA00022692"/>
    </source>
</evidence>
<dbReference type="Pfam" id="PF00083">
    <property type="entry name" value="Sugar_tr"/>
    <property type="match status" value="1"/>
</dbReference>
<sequence>MDPDTNSTTECEDWVYDYTYYKSTRAIDWDFVCGQRWMGAISQSAYMFGVFIGAVTLGALADKYGRKTIFYISAVAQLILSTSIAFVTNYYLFLVLSMLYGVFGSAGSYITAFVLAMELVGPSKRTVCGISFQAVFAIGIMLVAVWGFLITNHVTLQLVYGLHSLLLIGHWWLIDESPRWLWAQGRVAESVDIVARAVKLNGSPEIDKAHFVSVGKAKTRTAHGKSATIADMFKTPYLRQKTLNLSLNWFANSLAYYGLSLNTGSLEGNPYFVLFIMGLVELPSYFLTIVLLDKTGRRFLICSFMIIGSIACLATAVIPPDWSVMSLSVVFVGKFCIASSFAIIYNYSAELFPTVLRNTGLGFGSMCARCSATLTPLITLLDSFDKRVPTVVFASVSLISGILTMFLPETLDEPMPQSLQDGEVFGRGDTCFTTGCLPSLSKKKYETPKPV</sequence>
<keyword evidence="3" id="KW-1133">Transmembrane helix</keyword>
<dbReference type="InterPro" id="IPR005829">
    <property type="entry name" value="Sugar_transporter_CS"/>
</dbReference>
<accession>T1HI94</accession>
<dbReference type="AlphaFoldDB" id="T1HI94"/>
<protein>
    <submittedName>
        <fullName evidence="6">MFS domain-containing protein</fullName>
    </submittedName>
</protein>
<evidence type="ECO:0000313" key="6">
    <source>
        <dbReference type="EnsemblMetazoa" id="RPRC003767-PA"/>
    </source>
</evidence>
<keyword evidence="4" id="KW-0472">Membrane</keyword>
<evidence type="ECO:0000256" key="1">
    <source>
        <dbReference type="ARBA" id="ARBA00004141"/>
    </source>
</evidence>
<evidence type="ECO:0000256" key="4">
    <source>
        <dbReference type="ARBA" id="ARBA00023136"/>
    </source>
</evidence>
<proteinExistence type="predicted"/>
<dbReference type="SUPFAM" id="SSF103473">
    <property type="entry name" value="MFS general substrate transporter"/>
    <property type="match status" value="1"/>
</dbReference>
<evidence type="ECO:0000256" key="3">
    <source>
        <dbReference type="ARBA" id="ARBA00022989"/>
    </source>
</evidence>
<dbReference type="VEuPathDB" id="VectorBase:RPRC003767"/>
<comment type="subcellular location">
    <subcellularLocation>
        <location evidence="1">Membrane</location>
        <topology evidence="1">Multi-pass membrane protein</topology>
    </subcellularLocation>
</comment>
<dbReference type="OMA" id="FLGHWWW"/>
<dbReference type="EnsemblMetazoa" id="RPRC003767-RA">
    <property type="protein sequence ID" value="RPRC003767-PA"/>
    <property type="gene ID" value="RPRC003767"/>
</dbReference>
<dbReference type="InterPro" id="IPR005828">
    <property type="entry name" value="MFS_sugar_transport-like"/>
</dbReference>
<dbReference type="CDD" id="cd17317">
    <property type="entry name" value="MFS_SLC22"/>
    <property type="match status" value="1"/>
</dbReference>
<dbReference type="Gene3D" id="1.20.1250.20">
    <property type="entry name" value="MFS general substrate transporter like domains"/>
    <property type="match status" value="1"/>
</dbReference>
<dbReference type="PROSITE" id="PS00216">
    <property type="entry name" value="SUGAR_TRANSPORT_1"/>
    <property type="match status" value="1"/>
</dbReference>
<name>T1HI94_RHOPR</name>
<dbReference type="STRING" id="13249.T1HI94"/>
<evidence type="ECO:0000313" key="7">
    <source>
        <dbReference type="Proteomes" id="UP000015103"/>
    </source>
</evidence>
<reference evidence="6" key="1">
    <citation type="submission" date="2015-05" db="UniProtKB">
        <authorList>
            <consortium name="EnsemblMetazoa"/>
        </authorList>
    </citation>
    <scope>IDENTIFICATION</scope>
</reference>
<dbReference type="InterPro" id="IPR020846">
    <property type="entry name" value="MFS_dom"/>
</dbReference>
<dbReference type="PROSITE" id="PS50850">
    <property type="entry name" value="MFS"/>
    <property type="match status" value="1"/>
</dbReference>
<evidence type="ECO:0000259" key="5">
    <source>
        <dbReference type="PROSITE" id="PS50850"/>
    </source>
</evidence>
<dbReference type="PANTHER" id="PTHR24064">
    <property type="entry name" value="SOLUTE CARRIER FAMILY 22 MEMBER"/>
    <property type="match status" value="1"/>
</dbReference>
<dbReference type="HOGENOM" id="CLU_001265_33_5_1"/>
<feature type="domain" description="Major facilitator superfamily (MFS) profile" evidence="5">
    <location>
        <begin position="1"/>
        <end position="412"/>
    </location>
</feature>
<keyword evidence="7" id="KW-1185">Reference proteome</keyword>